<gene>
    <name evidence="2" type="ORF">CBP76_07905</name>
</gene>
<reference evidence="2 3" key="1">
    <citation type="submission" date="2017-05" db="EMBL/GenBank/DDBJ databases">
        <title>Lactobacillus nurukis nov., sp. nov., isolated from nuruk.</title>
        <authorList>
            <person name="Kim S.-J."/>
        </authorList>
    </citation>
    <scope>NUCLEOTIDE SEQUENCE [LARGE SCALE GENOMIC DNA]</scope>
    <source>
        <strain evidence="2 3">SYF10-1a</strain>
    </source>
</reference>
<feature type="transmembrane region" description="Helical" evidence="1">
    <location>
        <begin position="260"/>
        <end position="279"/>
    </location>
</feature>
<feature type="transmembrane region" description="Helical" evidence="1">
    <location>
        <begin position="161"/>
        <end position="192"/>
    </location>
</feature>
<feature type="transmembrane region" description="Helical" evidence="1">
    <location>
        <begin position="58"/>
        <end position="85"/>
    </location>
</feature>
<feature type="transmembrane region" description="Helical" evidence="1">
    <location>
        <begin position="7"/>
        <end position="26"/>
    </location>
</feature>
<comment type="caution">
    <text evidence="2">The sequence shown here is derived from an EMBL/GenBank/DDBJ whole genome shotgun (WGS) entry which is preliminary data.</text>
</comment>
<feature type="transmembrane region" description="Helical" evidence="1">
    <location>
        <begin position="130"/>
        <end position="149"/>
    </location>
</feature>
<evidence type="ECO:0008006" key="4">
    <source>
        <dbReference type="Google" id="ProtNLM"/>
    </source>
</evidence>
<keyword evidence="1" id="KW-1133">Transmembrane helix</keyword>
<dbReference type="OrthoDB" id="1821221at2"/>
<keyword evidence="1" id="KW-0472">Membrane</keyword>
<feature type="transmembrane region" description="Helical" evidence="1">
    <location>
        <begin position="97"/>
        <end position="118"/>
    </location>
</feature>
<evidence type="ECO:0000313" key="2">
    <source>
        <dbReference type="EMBL" id="PMD69493.1"/>
    </source>
</evidence>
<organism evidence="2 3">
    <name type="scientific">Companilactobacillus nuruki</name>
    <dbReference type="NCBI Taxonomy" id="1993540"/>
    <lineage>
        <taxon>Bacteria</taxon>
        <taxon>Bacillati</taxon>
        <taxon>Bacillota</taxon>
        <taxon>Bacilli</taxon>
        <taxon>Lactobacillales</taxon>
        <taxon>Lactobacillaceae</taxon>
        <taxon>Companilactobacillus</taxon>
    </lineage>
</organism>
<accession>A0A2N7ATI7</accession>
<dbReference type="Proteomes" id="UP000235649">
    <property type="component" value="Unassembled WGS sequence"/>
</dbReference>
<evidence type="ECO:0000313" key="3">
    <source>
        <dbReference type="Proteomes" id="UP000235649"/>
    </source>
</evidence>
<dbReference type="EMBL" id="NIPR01000027">
    <property type="protein sequence ID" value="PMD69493.1"/>
    <property type="molecule type" value="Genomic_DNA"/>
</dbReference>
<feature type="transmembrane region" description="Helical" evidence="1">
    <location>
        <begin position="340"/>
        <end position="360"/>
    </location>
</feature>
<dbReference type="RefSeq" id="WP_102196361.1">
    <property type="nucleotide sequence ID" value="NZ_NIPR01000027.1"/>
</dbReference>
<feature type="transmembrane region" description="Helical" evidence="1">
    <location>
        <begin position="204"/>
        <end position="226"/>
    </location>
</feature>
<evidence type="ECO:0000256" key="1">
    <source>
        <dbReference type="SAM" id="Phobius"/>
    </source>
</evidence>
<keyword evidence="3" id="KW-1185">Reference proteome</keyword>
<proteinExistence type="predicted"/>
<protein>
    <recommendedName>
        <fullName evidence="4">Teichoic acid polysaccharide export protein</fullName>
    </recommendedName>
</protein>
<feature type="transmembrane region" description="Helical" evidence="1">
    <location>
        <begin position="291"/>
        <end position="307"/>
    </location>
</feature>
<feature type="transmembrane region" description="Helical" evidence="1">
    <location>
        <begin position="314"/>
        <end position="334"/>
    </location>
</feature>
<dbReference type="AlphaFoldDB" id="A0A2N7ATI7"/>
<name>A0A2N7ATI7_9LACO</name>
<sequence length="468" mass="54316">MTKTVKLSFYLIIFIIFGLIGTWMPLLGDDLHWGTYFGSNYFPQGIFLKYDGRYLGDLLVILITKFKPVAFLAYGTFMTTIVFLIQKIREQISPTISIGLTSSSLATIFILLMPKVIFKQILGWHSGFANYVPSLIFPLFMLYLILKNYNNKNIHYYRTNLYLIFFASIAAQFFAEHLTLLNVFNSILVWIFLRNHFGNSFKNVLNSIVIGNIIGAFLMFINGAYLKIIFGSDSYRSLKGSSSSDTMVNYMRTQFTPKTLIAVSITIIIFSLITIFYSLKIKNIKQKIANYSLLLSSFVVIAPFLVVSPFGARCMFATYIFLTTIFIINFDILVNSYNKYIMPVLILISFILGIKTDMIAHNYGKTFNMQIQYSLYQNNNVDRKNQYFLQYKNTDYIWLTAPIQDDTNFAELYVKNNNRNKIPINYYDWTDVVAKLKDKKYKTQNDYMKAFDKQILKKVKLIQEKNQA</sequence>
<keyword evidence="1" id="KW-0812">Transmembrane</keyword>